<organism evidence="2 3">
    <name type="scientific">Paenibacillus aurantiacus</name>
    <dbReference type="NCBI Taxonomy" id="1936118"/>
    <lineage>
        <taxon>Bacteria</taxon>
        <taxon>Bacillati</taxon>
        <taxon>Bacillota</taxon>
        <taxon>Bacilli</taxon>
        <taxon>Bacillales</taxon>
        <taxon>Paenibacillaceae</taxon>
        <taxon>Paenibacillus</taxon>
    </lineage>
</organism>
<evidence type="ECO:0000313" key="3">
    <source>
        <dbReference type="Proteomes" id="UP001589747"/>
    </source>
</evidence>
<keyword evidence="2" id="KW-0378">Hydrolase</keyword>
<evidence type="ECO:0000313" key="2">
    <source>
        <dbReference type="EMBL" id="MFB9330645.1"/>
    </source>
</evidence>
<keyword evidence="3" id="KW-1185">Reference proteome</keyword>
<evidence type="ECO:0000256" key="1">
    <source>
        <dbReference type="SAM" id="Phobius"/>
    </source>
</evidence>
<feature type="transmembrane region" description="Helical" evidence="1">
    <location>
        <begin position="64"/>
        <end position="83"/>
    </location>
</feature>
<dbReference type="InterPro" id="IPR007404">
    <property type="entry name" value="YdjM-like"/>
</dbReference>
<dbReference type="RefSeq" id="WP_377502122.1">
    <property type="nucleotide sequence ID" value="NZ_JBHMDO010000048.1"/>
</dbReference>
<comment type="caution">
    <text evidence="2">The sequence shown here is derived from an EMBL/GenBank/DDBJ whole genome shotgun (WGS) entry which is preliminary data.</text>
</comment>
<dbReference type="PANTHER" id="PTHR35531:SF1">
    <property type="entry name" value="INNER MEMBRANE PROTEIN YBCI-RELATED"/>
    <property type="match status" value="1"/>
</dbReference>
<dbReference type="EMBL" id="JBHMDO010000048">
    <property type="protein sequence ID" value="MFB9330645.1"/>
    <property type="molecule type" value="Genomic_DNA"/>
</dbReference>
<keyword evidence="1" id="KW-0812">Transmembrane</keyword>
<dbReference type="Pfam" id="PF04307">
    <property type="entry name" value="YdjM"/>
    <property type="match status" value="1"/>
</dbReference>
<dbReference type="GO" id="GO:0016787">
    <property type="term" value="F:hydrolase activity"/>
    <property type="evidence" value="ECO:0007669"/>
    <property type="project" value="UniProtKB-KW"/>
</dbReference>
<feature type="transmembrane region" description="Helical" evidence="1">
    <location>
        <begin position="121"/>
        <end position="146"/>
    </location>
</feature>
<proteinExistence type="predicted"/>
<dbReference type="PANTHER" id="PTHR35531">
    <property type="entry name" value="INNER MEMBRANE PROTEIN YBCI-RELATED"/>
    <property type="match status" value="1"/>
</dbReference>
<feature type="transmembrane region" description="Helical" evidence="1">
    <location>
        <begin position="89"/>
        <end position="109"/>
    </location>
</feature>
<sequence length="216" mass="23122">MKGRTHLTIGIGIGAVCSALYADSLQTAAIYTAVAAFSSLSADLDGTSMLSSKIGKLSRLLRGLFVWGGAAGLIACAALYFGAEWSNTTAWIASGLTLILGLLTQSGFLRDLLVSLIGAGLLFYGWPSGTTWLIGLGVFIGIAPWLNHRGMTHTLWAVAAWGWIGLEFEQCYKIENAGLVAVYGYLSHLVADTLTPSGVKWFYPLLNKSLKLRLFK</sequence>
<accession>A0ABV5L0C5</accession>
<name>A0ABV5L0C5_9BACL</name>
<protein>
    <submittedName>
        <fullName evidence="2">Metal-dependent hydrolase</fullName>
    </submittedName>
</protein>
<feature type="transmembrane region" description="Helical" evidence="1">
    <location>
        <begin position="7"/>
        <end position="22"/>
    </location>
</feature>
<reference evidence="2 3" key="1">
    <citation type="submission" date="2024-09" db="EMBL/GenBank/DDBJ databases">
        <authorList>
            <person name="Sun Q."/>
            <person name="Mori K."/>
        </authorList>
    </citation>
    <scope>NUCLEOTIDE SEQUENCE [LARGE SCALE GENOMIC DNA]</scope>
    <source>
        <strain evidence="2 3">TISTR 2452</strain>
    </source>
</reference>
<keyword evidence="1" id="KW-1133">Transmembrane helix</keyword>
<keyword evidence="1" id="KW-0472">Membrane</keyword>
<dbReference type="Proteomes" id="UP001589747">
    <property type="component" value="Unassembled WGS sequence"/>
</dbReference>
<gene>
    <name evidence="2" type="ORF">ACFFSY_32270</name>
</gene>